<dbReference type="EMBL" id="FWEW01001119">
    <property type="protein sequence ID" value="SLM36580.1"/>
    <property type="molecule type" value="Genomic_DNA"/>
</dbReference>
<keyword evidence="3" id="KW-1185">Reference proteome</keyword>
<protein>
    <submittedName>
        <fullName evidence="2">Uncharacterized protein</fullName>
    </submittedName>
</protein>
<dbReference type="Proteomes" id="UP000192927">
    <property type="component" value="Unassembled WGS sequence"/>
</dbReference>
<evidence type="ECO:0000313" key="2">
    <source>
        <dbReference type="EMBL" id="SLM36580.1"/>
    </source>
</evidence>
<organism evidence="2 3">
    <name type="scientific">Lasallia pustulata</name>
    <dbReference type="NCBI Taxonomy" id="136370"/>
    <lineage>
        <taxon>Eukaryota</taxon>
        <taxon>Fungi</taxon>
        <taxon>Dikarya</taxon>
        <taxon>Ascomycota</taxon>
        <taxon>Pezizomycotina</taxon>
        <taxon>Lecanoromycetes</taxon>
        <taxon>OSLEUM clade</taxon>
        <taxon>Umbilicariomycetidae</taxon>
        <taxon>Umbilicariales</taxon>
        <taxon>Umbilicariaceae</taxon>
        <taxon>Lasallia</taxon>
    </lineage>
</organism>
<evidence type="ECO:0000256" key="1">
    <source>
        <dbReference type="SAM" id="MobiDB-lite"/>
    </source>
</evidence>
<name>A0A1W5D0M6_9LECA</name>
<reference evidence="3" key="1">
    <citation type="submission" date="2017-03" db="EMBL/GenBank/DDBJ databases">
        <authorList>
            <person name="Sharma R."/>
            <person name="Thines M."/>
        </authorList>
    </citation>
    <scope>NUCLEOTIDE SEQUENCE [LARGE SCALE GENOMIC DNA]</scope>
</reference>
<dbReference type="AlphaFoldDB" id="A0A1W5D0M6"/>
<sequence>MRRPEVQQPQDKSSSANPIADYFWIAGLDGQELFNSYARLAGESNRPPSYGVEQTIQEDDIAGHGAFDADRSSSQQSRYRSENAFGRSSRLSDEARFSALFLNNDQSQKQPSVLNQSGQGLRKLWLKKWAQCPAVD</sequence>
<feature type="region of interest" description="Disordered" evidence="1">
    <location>
        <begin position="65"/>
        <end position="90"/>
    </location>
</feature>
<accession>A0A1W5D0M6</accession>
<proteinExistence type="predicted"/>
<evidence type="ECO:0000313" key="3">
    <source>
        <dbReference type="Proteomes" id="UP000192927"/>
    </source>
</evidence>